<dbReference type="Gene3D" id="3.40.1340.10">
    <property type="entry name" value="RNA polymerase, Rpb5, N-terminal domain"/>
    <property type="match status" value="1"/>
</dbReference>
<accession>A0A699QLH8</accession>
<proteinExistence type="predicted"/>
<organism evidence="1">
    <name type="scientific">Tanacetum cinerariifolium</name>
    <name type="common">Dalmatian daisy</name>
    <name type="synonym">Chrysanthemum cinerariifolium</name>
    <dbReference type="NCBI Taxonomy" id="118510"/>
    <lineage>
        <taxon>Eukaryota</taxon>
        <taxon>Viridiplantae</taxon>
        <taxon>Streptophyta</taxon>
        <taxon>Embryophyta</taxon>
        <taxon>Tracheophyta</taxon>
        <taxon>Spermatophyta</taxon>
        <taxon>Magnoliopsida</taxon>
        <taxon>eudicotyledons</taxon>
        <taxon>Gunneridae</taxon>
        <taxon>Pentapetalae</taxon>
        <taxon>asterids</taxon>
        <taxon>campanulids</taxon>
        <taxon>Asterales</taxon>
        <taxon>Asteraceae</taxon>
        <taxon>Asteroideae</taxon>
        <taxon>Anthemideae</taxon>
        <taxon>Anthemidinae</taxon>
        <taxon>Tanacetum</taxon>
    </lineage>
</organism>
<sequence length="53" mass="6024">LGYITPPKPSENNTYIVSKGDTGAIESHMYYLARRTILEMLKDRGCVVDDYEV</sequence>
<name>A0A699QLH8_TANCI</name>
<dbReference type="InterPro" id="IPR036710">
    <property type="entry name" value="RNA_pol_Rpb5_N_sf"/>
</dbReference>
<reference evidence="1" key="1">
    <citation type="journal article" date="2019" name="Sci. Rep.">
        <title>Draft genome of Tanacetum cinerariifolium, the natural source of mosquito coil.</title>
        <authorList>
            <person name="Yamashiro T."/>
            <person name="Shiraishi A."/>
            <person name="Satake H."/>
            <person name="Nakayama K."/>
        </authorList>
    </citation>
    <scope>NUCLEOTIDE SEQUENCE</scope>
</reference>
<dbReference type="GO" id="GO:0003677">
    <property type="term" value="F:DNA binding"/>
    <property type="evidence" value="ECO:0007669"/>
    <property type="project" value="InterPro"/>
</dbReference>
<evidence type="ECO:0000313" key="1">
    <source>
        <dbReference type="EMBL" id="GFC69710.1"/>
    </source>
</evidence>
<dbReference type="GO" id="GO:0000428">
    <property type="term" value="C:DNA-directed RNA polymerase complex"/>
    <property type="evidence" value="ECO:0007669"/>
    <property type="project" value="UniProtKB-KW"/>
</dbReference>
<dbReference type="SUPFAM" id="SSF53036">
    <property type="entry name" value="Eukaryotic RPB5 N-terminal domain"/>
    <property type="match status" value="1"/>
</dbReference>
<comment type="caution">
    <text evidence="1">The sequence shown here is derived from an EMBL/GenBank/DDBJ whole genome shotgun (WGS) entry which is preliminary data.</text>
</comment>
<gene>
    <name evidence="1" type="ORF">Tci_841680</name>
</gene>
<dbReference type="AlphaFoldDB" id="A0A699QLH8"/>
<dbReference type="GO" id="GO:0003899">
    <property type="term" value="F:DNA-directed RNA polymerase activity"/>
    <property type="evidence" value="ECO:0007669"/>
    <property type="project" value="InterPro"/>
</dbReference>
<keyword evidence="1" id="KW-0804">Transcription</keyword>
<dbReference type="GO" id="GO:0006351">
    <property type="term" value="P:DNA-templated transcription"/>
    <property type="evidence" value="ECO:0007669"/>
    <property type="project" value="InterPro"/>
</dbReference>
<feature type="non-terminal residue" evidence="1">
    <location>
        <position position="1"/>
    </location>
</feature>
<dbReference type="EMBL" id="BKCJ011025701">
    <property type="protein sequence ID" value="GFC69710.1"/>
    <property type="molecule type" value="Genomic_DNA"/>
</dbReference>
<protein>
    <submittedName>
        <fullName evidence="1">DNA-directed RNA polymerase V subunit 5C</fullName>
    </submittedName>
</protein>
<keyword evidence="1" id="KW-0240">DNA-directed RNA polymerase</keyword>